<accession>A0A0B1TJ83</accession>
<dbReference type="EMBL" id="KN549429">
    <property type="protein sequence ID" value="KHJ97598.1"/>
    <property type="molecule type" value="Genomic_DNA"/>
</dbReference>
<organism evidence="1 2">
    <name type="scientific">Oesophagostomum dentatum</name>
    <name type="common">Nodular worm</name>
    <dbReference type="NCBI Taxonomy" id="61180"/>
    <lineage>
        <taxon>Eukaryota</taxon>
        <taxon>Metazoa</taxon>
        <taxon>Ecdysozoa</taxon>
        <taxon>Nematoda</taxon>
        <taxon>Chromadorea</taxon>
        <taxon>Rhabditida</taxon>
        <taxon>Rhabditina</taxon>
        <taxon>Rhabditomorpha</taxon>
        <taxon>Strongyloidea</taxon>
        <taxon>Strongylidae</taxon>
        <taxon>Oesophagostomum</taxon>
    </lineage>
</organism>
<dbReference type="Proteomes" id="UP000053660">
    <property type="component" value="Unassembled WGS sequence"/>
</dbReference>
<name>A0A0B1TJ83_OESDE</name>
<proteinExistence type="predicted"/>
<evidence type="ECO:0000313" key="1">
    <source>
        <dbReference type="EMBL" id="KHJ97598.1"/>
    </source>
</evidence>
<reference evidence="1 2" key="1">
    <citation type="submission" date="2014-03" db="EMBL/GenBank/DDBJ databases">
        <title>Draft genome of the hookworm Oesophagostomum dentatum.</title>
        <authorList>
            <person name="Mitreva M."/>
        </authorList>
    </citation>
    <scope>NUCLEOTIDE SEQUENCE [LARGE SCALE GENOMIC DNA]</scope>
    <source>
        <strain evidence="1 2">OD-Hann</strain>
    </source>
</reference>
<gene>
    <name evidence="1" type="ORF">OESDEN_02419</name>
</gene>
<dbReference type="AlphaFoldDB" id="A0A0B1TJ83"/>
<protein>
    <submittedName>
        <fullName evidence="1">Uncharacterized protein</fullName>
    </submittedName>
</protein>
<evidence type="ECO:0000313" key="2">
    <source>
        <dbReference type="Proteomes" id="UP000053660"/>
    </source>
</evidence>
<sequence>MDDCQCAAAENKHDRFELQWLRTSDKANGKPQREAETTPTVEGRLDATNDVALIDLTIEKPRPQFQLIRANFCTLYAASRMLFATKVTSPAVWDTICDVPEKDDDDEALVTD</sequence>
<keyword evidence="2" id="KW-1185">Reference proteome</keyword>